<feature type="domain" description="LysM" evidence="1">
    <location>
        <begin position="468"/>
        <end position="506"/>
    </location>
</feature>
<dbReference type="InterPro" id="IPR018392">
    <property type="entry name" value="LysM"/>
</dbReference>
<dbReference type="Proteomes" id="UP000628736">
    <property type="component" value="Unassembled WGS sequence"/>
</dbReference>
<protein>
    <submittedName>
        <fullName evidence="3">DUF3794 domain-containing protein</fullName>
    </submittedName>
</protein>
<dbReference type="Pfam" id="PF01476">
    <property type="entry name" value="LysM"/>
    <property type="match status" value="1"/>
</dbReference>
<dbReference type="RefSeq" id="WP_147572278.1">
    <property type="nucleotide sequence ID" value="NZ_JACOPO010000003.1"/>
</dbReference>
<proteinExistence type="predicted"/>
<dbReference type="CDD" id="cd00118">
    <property type="entry name" value="LysM"/>
    <property type="match status" value="1"/>
</dbReference>
<reference evidence="3" key="1">
    <citation type="submission" date="2020-08" db="EMBL/GenBank/DDBJ databases">
        <title>Genome public.</title>
        <authorList>
            <person name="Liu C."/>
            <person name="Sun Q."/>
        </authorList>
    </citation>
    <scope>NUCLEOTIDE SEQUENCE</scope>
    <source>
        <strain evidence="3">NSJ-23</strain>
    </source>
</reference>
<evidence type="ECO:0000259" key="1">
    <source>
        <dbReference type="Pfam" id="PF01476"/>
    </source>
</evidence>
<comment type="caution">
    <text evidence="3">The sequence shown here is derived from an EMBL/GenBank/DDBJ whole genome shotgun (WGS) entry which is preliminary data.</text>
</comment>
<evidence type="ECO:0000313" key="3">
    <source>
        <dbReference type="EMBL" id="MBC5722359.1"/>
    </source>
</evidence>
<sequence>MTMELEFERDTIVCYETLTEVTLCQEETLESIVPDACPDILRIVDVCGQATLSSKAAKEGMAVVTGMVRAVILYQPEGSAGLRRMEVGLPFTCQAEAPGLTDQGYVEASPRLRCAEARALNPRKVLLRVDLAVDVTALQPTEIPICSGASDTEDNTLCQRQYQGENYQISSVQEKPFTFTEQIRLQGNQGEIPQLLASRASAVCSENKLIGTKLILKGVVELELLLLEAGGGLTTNHESMPFSQILEVTGAGEEGDCQVLVEITDFRCGPSSEDSRSLEVTLELLAQAEVRCHRPVTLLQDLYSTSWQLEADRDNQQLFQLGEQSIRPQAVRELLETGEMVRSVVDSRLALGQVIQSREGKELVLTAEAWITVMYLDENEMVQCVRRTIPVQCRLNCSEGSRCSCRCSTSGEVFATPSAGGVEVRFTVEFHCLTTECISVPVVRGARLGEARCSSGVRPSVVLRLAAPGEDIWDIAKAYGTTTQEILQANELEEGTLPTGIMLLIPSTR</sequence>
<dbReference type="InterPro" id="IPR036779">
    <property type="entry name" value="LysM_dom_sf"/>
</dbReference>
<gene>
    <name evidence="3" type="ORF">H8S11_06000</name>
</gene>
<dbReference type="SUPFAM" id="SSF54106">
    <property type="entry name" value="LysM domain"/>
    <property type="match status" value="1"/>
</dbReference>
<dbReference type="Gene3D" id="3.10.350.10">
    <property type="entry name" value="LysM domain"/>
    <property type="match status" value="1"/>
</dbReference>
<dbReference type="InterPro" id="IPR024300">
    <property type="entry name" value="SipL_SPOCS_dom"/>
</dbReference>
<dbReference type="AlphaFoldDB" id="A0A8J6J1F8"/>
<name>A0A8J6J1F8_9FIRM</name>
<dbReference type="Pfam" id="PF12673">
    <property type="entry name" value="SipL"/>
    <property type="match status" value="1"/>
</dbReference>
<organism evidence="3 4">
    <name type="scientific">Flintibacter hominis</name>
    <dbReference type="NCBI Taxonomy" id="2763048"/>
    <lineage>
        <taxon>Bacteria</taxon>
        <taxon>Bacillati</taxon>
        <taxon>Bacillota</taxon>
        <taxon>Clostridia</taxon>
        <taxon>Eubacteriales</taxon>
        <taxon>Flintibacter</taxon>
    </lineage>
</organism>
<keyword evidence="4" id="KW-1185">Reference proteome</keyword>
<feature type="domain" description="SipL SPOCS" evidence="2">
    <location>
        <begin position="192"/>
        <end position="268"/>
    </location>
</feature>
<evidence type="ECO:0000313" key="4">
    <source>
        <dbReference type="Proteomes" id="UP000628736"/>
    </source>
</evidence>
<dbReference type="EMBL" id="JACOPO010000003">
    <property type="protein sequence ID" value="MBC5722359.1"/>
    <property type="molecule type" value="Genomic_DNA"/>
</dbReference>
<accession>A0A8J6J1F8</accession>
<evidence type="ECO:0000259" key="2">
    <source>
        <dbReference type="Pfam" id="PF12673"/>
    </source>
</evidence>